<feature type="transmembrane region" description="Helical" evidence="13">
    <location>
        <begin position="132"/>
        <end position="152"/>
    </location>
</feature>
<dbReference type="OrthoDB" id="9776324at2"/>
<evidence type="ECO:0000256" key="9">
    <source>
        <dbReference type="ARBA" id="ARBA00022989"/>
    </source>
</evidence>
<evidence type="ECO:0000256" key="13">
    <source>
        <dbReference type="SAM" id="Phobius"/>
    </source>
</evidence>
<feature type="transmembrane region" description="Helical" evidence="13">
    <location>
        <begin position="164"/>
        <end position="188"/>
    </location>
</feature>
<dbReference type="Proteomes" id="UP000095492">
    <property type="component" value="Unassembled WGS sequence"/>
</dbReference>
<dbReference type="GeneID" id="97391995"/>
<evidence type="ECO:0000256" key="7">
    <source>
        <dbReference type="ARBA" id="ARBA00022475"/>
    </source>
</evidence>
<evidence type="ECO:0000256" key="11">
    <source>
        <dbReference type="ARBA" id="ARBA00023136"/>
    </source>
</evidence>
<dbReference type="GO" id="GO:0015297">
    <property type="term" value="F:antiporter activity"/>
    <property type="evidence" value="ECO:0007669"/>
    <property type="project" value="UniProtKB-KW"/>
</dbReference>
<dbReference type="CDD" id="cd13138">
    <property type="entry name" value="MATE_yoeA_like"/>
    <property type="match status" value="1"/>
</dbReference>
<dbReference type="PANTHER" id="PTHR43298">
    <property type="entry name" value="MULTIDRUG RESISTANCE PROTEIN NORM-RELATED"/>
    <property type="match status" value="1"/>
</dbReference>
<dbReference type="GO" id="GO:0005886">
    <property type="term" value="C:plasma membrane"/>
    <property type="evidence" value="ECO:0007669"/>
    <property type="project" value="UniProtKB-SubCell"/>
</dbReference>
<accession>A0A173UTW5</accession>
<feature type="transmembrane region" description="Helical" evidence="13">
    <location>
        <begin position="242"/>
        <end position="263"/>
    </location>
</feature>
<dbReference type="GO" id="GO:0006811">
    <property type="term" value="P:monoatomic ion transport"/>
    <property type="evidence" value="ECO:0007669"/>
    <property type="project" value="UniProtKB-KW"/>
</dbReference>
<evidence type="ECO:0000313" key="15">
    <source>
        <dbReference type="Proteomes" id="UP000095492"/>
    </source>
</evidence>
<proteinExistence type="inferred from homology"/>
<keyword evidence="10" id="KW-0406">Ion transport</keyword>
<evidence type="ECO:0000256" key="4">
    <source>
        <dbReference type="ARBA" id="ARBA00020268"/>
    </source>
</evidence>
<feature type="transmembrane region" description="Helical" evidence="13">
    <location>
        <begin position="422"/>
        <end position="439"/>
    </location>
</feature>
<keyword evidence="6" id="KW-0050">Antiport</keyword>
<dbReference type="Pfam" id="PF01554">
    <property type="entry name" value="MatE"/>
    <property type="match status" value="2"/>
</dbReference>
<evidence type="ECO:0000256" key="10">
    <source>
        <dbReference type="ARBA" id="ARBA00023065"/>
    </source>
</evidence>
<reference evidence="14 15" key="1">
    <citation type="submission" date="2015-09" db="EMBL/GenBank/DDBJ databases">
        <authorList>
            <consortium name="Pathogen Informatics"/>
        </authorList>
    </citation>
    <scope>NUCLEOTIDE SEQUENCE [LARGE SCALE GENOMIC DNA]</scope>
    <source>
        <strain evidence="14 15">2789STDY5608891</strain>
    </source>
</reference>
<keyword evidence="7" id="KW-1003">Cell membrane</keyword>
<dbReference type="InterPro" id="IPR002528">
    <property type="entry name" value="MATE_fam"/>
</dbReference>
<evidence type="ECO:0000256" key="12">
    <source>
        <dbReference type="ARBA" id="ARBA00031636"/>
    </source>
</evidence>
<dbReference type="EMBL" id="CYYA01000016">
    <property type="protein sequence ID" value="CUN18379.1"/>
    <property type="molecule type" value="Genomic_DNA"/>
</dbReference>
<comment type="similarity">
    <text evidence="3">Belongs to the multi antimicrobial extrusion (MATE) (TC 2.A.66.1) family.</text>
</comment>
<feature type="transmembrane region" description="Helical" evidence="13">
    <location>
        <begin position="194"/>
        <end position="215"/>
    </location>
</feature>
<evidence type="ECO:0000256" key="5">
    <source>
        <dbReference type="ARBA" id="ARBA00022448"/>
    </source>
</evidence>
<protein>
    <recommendedName>
        <fullName evidence="4">Probable multidrug resistance protein NorM</fullName>
    </recommendedName>
    <alternativeName>
        <fullName evidence="12">Multidrug-efflux transporter</fullName>
    </alternativeName>
</protein>
<evidence type="ECO:0000256" key="8">
    <source>
        <dbReference type="ARBA" id="ARBA00022692"/>
    </source>
</evidence>
<evidence type="ECO:0000256" key="2">
    <source>
        <dbReference type="ARBA" id="ARBA00004651"/>
    </source>
</evidence>
<name>A0A173UTW5_EUBRA</name>
<evidence type="ECO:0000256" key="3">
    <source>
        <dbReference type="ARBA" id="ARBA00010199"/>
    </source>
</evidence>
<gene>
    <name evidence="14" type="primary">mepA_14</name>
    <name evidence="14" type="ORF">ERS852448_02266</name>
</gene>
<keyword evidence="5" id="KW-0813">Transport</keyword>
<dbReference type="InterPro" id="IPR050222">
    <property type="entry name" value="MATE_MdtK"/>
</dbReference>
<feature type="transmembrane region" description="Helical" evidence="13">
    <location>
        <begin position="94"/>
        <end position="120"/>
    </location>
</feature>
<feature type="transmembrane region" description="Helical" evidence="13">
    <location>
        <begin position="315"/>
        <end position="332"/>
    </location>
</feature>
<dbReference type="AlphaFoldDB" id="A0A173UTW5"/>
<feature type="transmembrane region" description="Helical" evidence="13">
    <location>
        <begin position="56"/>
        <end position="82"/>
    </location>
</feature>
<feature type="transmembrane region" description="Helical" evidence="13">
    <location>
        <begin position="397"/>
        <end position="416"/>
    </location>
</feature>
<feature type="transmembrane region" description="Helical" evidence="13">
    <location>
        <begin position="16"/>
        <end position="36"/>
    </location>
</feature>
<dbReference type="STRING" id="39490.ERS852448_02266"/>
<evidence type="ECO:0000256" key="1">
    <source>
        <dbReference type="ARBA" id="ARBA00003408"/>
    </source>
</evidence>
<dbReference type="NCBIfam" id="TIGR00797">
    <property type="entry name" value="matE"/>
    <property type="match status" value="1"/>
</dbReference>
<keyword evidence="11 13" id="KW-0472">Membrane</keyword>
<comment type="subcellular location">
    <subcellularLocation>
        <location evidence="2">Cell membrane</location>
        <topology evidence="2">Multi-pass membrane protein</topology>
    </subcellularLocation>
</comment>
<keyword evidence="9 13" id="KW-1133">Transmembrane helix</keyword>
<dbReference type="PANTHER" id="PTHR43298:SF2">
    <property type="entry name" value="FMN_FAD EXPORTER YEEO-RELATED"/>
    <property type="match status" value="1"/>
</dbReference>
<feature type="transmembrane region" description="Helical" evidence="13">
    <location>
        <begin position="283"/>
        <end position="303"/>
    </location>
</feature>
<dbReference type="PIRSF" id="PIRSF006603">
    <property type="entry name" value="DinF"/>
    <property type="match status" value="1"/>
</dbReference>
<evidence type="ECO:0000313" key="14">
    <source>
        <dbReference type="EMBL" id="CUN18379.1"/>
    </source>
</evidence>
<dbReference type="InterPro" id="IPR048279">
    <property type="entry name" value="MdtK-like"/>
</dbReference>
<organism evidence="14 15">
    <name type="scientific">Eubacterium ramulus</name>
    <dbReference type="NCBI Taxonomy" id="39490"/>
    <lineage>
        <taxon>Bacteria</taxon>
        <taxon>Bacillati</taxon>
        <taxon>Bacillota</taxon>
        <taxon>Clostridia</taxon>
        <taxon>Eubacteriales</taxon>
        <taxon>Eubacteriaceae</taxon>
        <taxon>Eubacterium</taxon>
    </lineage>
</organism>
<keyword evidence="8 13" id="KW-0812">Transmembrane</keyword>
<feature type="transmembrane region" description="Helical" evidence="13">
    <location>
        <begin position="352"/>
        <end position="376"/>
    </location>
</feature>
<sequence>MMKTKTLTEGTPWKQILLFSIPIFWGNVFQLLYSLVDTKIVGSTLGTEALAAVGSVSTLHTLMTGFLNGLTLGFSLITAMCFGAKNRKRLKKTFAAAISLGVLTTLALVLMLIIFLHPVLNLLHVPQAQFEMAYAYISVLIVGLFATLFYNLCANTLRAIGDALTPLIFLIVATVSNIGLDYLFILGFQMGVQGAAYATVLAQLLSVVLCLIRIFRKFPILHIQKEDFRFDRELMAEMYKSGLSMGLMSCLVGIGTILLQSAINTLGTTVIVAHTAARKVFELVSLPNSVLGSAMATYCGQNYGARRFDRIRQGIRASLIIAAVWAVVVFLICHTIEGKLIQFVASTTNPDVIYWGSTYLKVDMSFIVICGVIVILRNSMQGFGDRVIPVFSSCIELAGKIMFAFVFAPMFAYWGIIWAEPMVWIAMVIPLIVKVVHVLKKEA</sequence>
<comment type="function">
    <text evidence="1">Multidrug efflux pump.</text>
</comment>
<evidence type="ECO:0000256" key="6">
    <source>
        <dbReference type="ARBA" id="ARBA00022449"/>
    </source>
</evidence>
<dbReference type="RefSeq" id="WP_156330991.1">
    <property type="nucleotide sequence ID" value="NZ_CP173382.1"/>
</dbReference>
<dbReference type="GO" id="GO:0042910">
    <property type="term" value="F:xenobiotic transmembrane transporter activity"/>
    <property type="evidence" value="ECO:0007669"/>
    <property type="project" value="InterPro"/>
</dbReference>